<reference evidence="2" key="1">
    <citation type="submission" date="2020-05" db="EMBL/GenBank/DDBJ databases">
        <title>Phylogenomic resolution of chytrid fungi.</title>
        <authorList>
            <person name="Stajich J.E."/>
            <person name="Amses K."/>
            <person name="Simmons R."/>
            <person name="Seto K."/>
            <person name="Myers J."/>
            <person name="Bonds A."/>
            <person name="Quandt C.A."/>
            <person name="Barry K."/>
            <person name="Liu P."/>
            <person name="Grigoriev I."/>
            <person name="Longcore J.E."/>
            <person name="James T.Y."/>
        </authorList>
    </citation>
    <scope>NUCLEOTIDE SEQUENCE</scope>
    <source>
        <strain evidence="2">JEL0379</strain>
    </source>
</reference>
<dbReference type="Proteomes" id="UP001212152">
    <property type="component" value="Unassembled WGS sequence"/>
</dbReference>
<keyword evidence="1" id="KW-0472">Membrane</keyword>
<keyword evidence="1" id="KW-0812">Transmembrane</keyword>
<accession>A0AAD5XR82</accession>
<keyword evidence="1" id="KW-1133">Transmembrane helix</keyword>
<proteinExistence type="predicted"/>
<dbReference type="EMBL" id="JADGJQ010000043">
    <property type="protein sequence ID" value="KAJ3176210.1"/>
    <property type="molecule type" value="Genomic_DNA"/>
</dbReference>
<evidence type="ECO:0000256" key="1">
    <source>
        <dbReference type="SAM" id="Phobius"/>
    </source>
</evidence>
<dbReference type="AlphaFoldDB" id="A0AAD5XR82"/>
<evidence type="ECO:0000313" key="2">
    <source>
        <dbReference type="EMBL" id="KAJ3176210.1"/>
    </source>
</evidence>
<name>A0AAD5XR82_9FUNG</name>
<sequence length="165" mass="18076">MYKRIPFLPDNDGDDLGALLLPTEILDDQQQDEVIKQIRDVQISSGQGYESAGRFLGLLGSFLFIFLVFLPPANHKTQHAFAILACLGTVFRPRTPPQWLGVALLSVLPFLIHVGLYEDSAFLDTLTALLPGLVVLVNLYIGKAGQDIGYAVSELDALRYGFKGA</sequence>
<comment type="caution">
    <text evidence="2">The sequence shown here is derived from an EMBL/GenBank/DDBJ whole genome shotgun (WGS) entry which is preliminary data.</text>
</comment>
<keyword evidence="3" id="KW-1185">Reference proteome</keyword>
<protein>
    <submittedName>
        <fullName evidence="2">Uncharacterized protein</fullName>
    </submittedName>
</protein>
<organism evidence="2 3">
    <name type="scientific">Geranomyces variabilis</name>
    <dbReference type="NCBI Taxonomy" id="109894"/>
    <lineage>
        <taxon>Eukaryota</taxon>
        <taxon>Fungi</taxon>
        <taxon>Fungi incertae sedis</taxon>
        <taxon>Chytridiomycota</taxon>
        <taxon>Chytridiomycota incertae sedis</taxon>
        <taxon>Chytridiomycetes</taxon>
        <taxon>Spizellomycetales</taxon>
        <taxon>Powellomycetaceae</taxon>
        <taxon>Geranomyces</taxon>
    </lineage>
</organism>
<feature type="transmembrane region" description="Helical" evidence="1">
    <location>
        <begin position="52"/>
        <end position="70"/>
    </location>
</feature>
<feature type="transmembrane region" description="Helical" evidence="1">
    <location>
        <begin position="99"/>
        <end position="116"/>
    </location>
</feature>
<gene>
    <name evidence="2" type="ORF">HDU87_005425</name>
</gene>
<evidence type="ECO:0000313" key="3">
    <source>
        <dbReference type="Proteomes" id="UP001212152"/>
    </source>
</evidence>
<feature type="transmembrane region" description="Helical" evidence="1">
    <location>
        <begin position="122"/>
        <end position="141"/>
    </location>
</feature>